<dbReference type="EMBL" id="CP089984">
    <property type="protein sequence ID" value="WXB16906.1"/>
    <property type="molecule type" value="Genomic_DNA"/>
</dbReference>
<dbReference type="RefSeq" id="WP_394826536.1">
    <property type="nucleotide sequence ID" value="NZ_CP089984.1"/>
</dbReference>
<protein>
    <submittedName>
        <fullName evidence="2">DUF4331 domain-containing protein</fullName>
    </submittedName>
</protein>
<accession>A0ABZ2M4G4</accession>
<dbReference type="InterPro" id="IPR025566">
    <property type="entry name" value="DUF4331"/>
</dbReference>
<evidence type="ECO:0000313" key="3">
    <source>
        <dbReference type="Proteomes" id="UP001370348"/>
    </source>
</evidence>
<feature type="signal peptide" evidence="1">
    <location>
        <begin position="1"/>
        <end position="27"/>
    </location>
</feature>
<name>A0ABZ2M4G4_9BACT</name>
<sequence>MKRPILGSVCAMAAGLALLAIPGDAGASSHKEAPFITKNPKVDGTDFYMFNSYESGRTGFVTLIANYQPLQDPIGGPNYYTMDPEALYEIHIDNDGDAKEDLTFQFRFKNTLANGGKGITLPIGKPPQDVGIPLRTAGGVSGDDAATINENETYTVTVVRGDRRSGMAASVTNLAGGSATFKKPLDNIGAKTFGGAYTKYADQYKYGVNIPGCSTPAKLFVGQRAESFAVNLGTIFDLVNAPASLITDPTKRNLLPNPIGGKNITALALEVAADCLRKGSSGRQAVLGGWTTASVRQARVINPHATYTTPAREGGAWAQVSRLGNPLVNEVVIGLADKDGWNASEPKDDGAYVKYVTNPTLPKLLEIIFGAANVPAPTVFPRADLVAAFATGVEGVNANGATAEYLRLNTAIPATTTIAPNTSAPGSYAGHVPGSQNNLGALGCFTGRSATARPTLDTKAANCDPAGYPNGRRPGDDTIDIALRVVEGVLLNASEAPAGGAALHDAVLQDPTQFDTAFPYLKAPLGGT</sequence>
<feature type="chain" id="PRO_5045191844" evidence="1">
    <location>
        <begin position="28"/>
        <end position="528"/>
    </location>
</feature>
<dbReference type="Pfam" id="PF14224">
    <property type="entry name" value="DUF4331"/>
    <property type="match status" value="1"/>
</dbReference>
<keyword evidence="3" id="KW-1185">Reference proteome</keyword>
<evidence type="ECO:0000313" key="2">
    <source>
        <dbReference type="EMBL" id="WXB16906.1"/>
    </source>
</evidence>
<reference evidence="2 3" key="1">
    <citation type="submission" date="2021-12" db="EMBL/GenBank/DDBJ databases">
        <title>Discovery of the Pendulisporaceae a myxobacterial family with distinct sporulation behavior and unique specialized metabolism.</title>
        <authorList>
            <person name="Garcia R."/>
            <person name="Popoff A."/>
            <person name="Bader C.D."/>
            <person name="Loehr J."/>
            <person name="Walesch S."/>
            <person name="Walt C."/>
            <person name="Boldt J."/>
            <person name="Bunk B."/>
            <person name="Haeckl F.J.F.P.J."/>
            <person name="Gunesch A.P."/>
            <person name="Birkelbach J."/>
            <person name="Nuebel U."/>
            <person name="Pietschmann T."/>
            <person name="Bach T."/>
            <person name="Mueller R."/>
        </authorList>
    </citation>
    <scope>NUCLEOTIDE SEQUENCE [LARGE SCALE GENOMIC DNA]</scope>
    <source>
        <strain evidence="2 3">MSr11954</strain>
    </source>
</reference>
<proteinExistence type="predicted"/>
<gene>
    <name evidence="2" type="ORF">LZC94_06440</name>
</gene>
<organism evidence="2 3">
    <name type="scientific">Pendulispora albinea</name>
    <dbReference type="NCBI Taxonomy" id="2741071"/>
    <lineage>
        <taxon>Bacteria</taxon>
        <taxon>Pseudomonadati</taxon>
        <taxon>Myxococcota</taxon>
        <taxon>Myxococcia</taxon>
        <taxon>Myxococcales</taxon>
        <taxon>Sorangiineae</taxon>
        <taxon>Pendulisporaceae</taxon>
        <taxon>Pendulispora</taxon>
    </lineage>
</organism>
<dbReference type="Proteomes" id="UP001370348">
    <property type="component" value="Chromosome"/>
</dbReference>
<keyword evidence="1" id="KW-0732">Signal</keyword>
<evidence type="ECO:0000256" key="1">
    <source>
        <dbReference type="SAM" id="SignalP"/>
    </source>
</evidence>